<gene>
    <name evidence="1" type="ORF">NBR_LOCUS163</name>
</gene>
<sequence>MEMSAEIPPRKHKSACIRAKIIPTVDDTPTPHAVTICAGHDLDFEYVVEYSLHYAKMKKLVSKCAFAHR</sequence>
<evidence type="ECO:0000313" key="2">
    <source>
        <dbReference type="Proteomes" id="UP000271162"/>
    </source>
</evidence>
<evidence type="ECO:0000313" key="3">
    <source>
        <dbReference type="WBParaSite" id="NBR_0000016201-mRNA-1"/>
    </source>
</evidence>
<reference evidence="3" key="1">
    <citation type="submission" date="2017-02" db="UniProtKB">
        <authorList>
            <consortium name="WormBaseParasite"/>
        </authorList>
    </citation>
    <scope>IDENTIFICATION</scope>
</reference>
<accession>A0A0N4XCI4</accession>
<dbReference type="WBParaSite" id="NBR_0000016201-mRNA-1">
    <property type="protein sequence ID" value="NBR_0000016201-mRNA-1"/>
    <property type="gene ID" value="NBR_0000016201"/>
</dbReference>
<reference evidence="1 2" key="2">
    <citation type="submission" date="2018-11" db="EMBL/GenBank/DDBJ databases">
        <authorList>
            <consortium name="Pathogen Informatics"/>
        </authorList>
    </citation>
    <scope>NUCLEOTIDE SEQUENCE [LARGE SCALE GENOMIC DNA]</scope>
</reference>
<keyword evidence="2" id="KW-1185">Reference proteome</keyword>
<dbReference type="AlphaFoldDB" id="A0A0N4XCI4"/>
<protein>
    <submittedName>
        <fullName evidence="3">tRNA-synt_1 domain-containing protein</fullName>
    </submittedName>
</protein>
<proteinExistence type="predicted"/>
<evidence type="ECO:0000313" key="1">
    <source>
        <dbReference type="EMBL" id="VDL62470.1"/>
    </source>
</evidence>
<organism evidence="3">
    <name type="scientific">Nippostrongylus brasiliensis</name>
    <name type="common">Rat hookworm</name>
    <dbReference type="NCBI Taxonomy" id="27835"/>
    <lineage>
        <taxon>Eukaryota</taxon>
        <taxon>Metazoa</taxon>
        <taxon>Ecdysozoa</taxon>
        <taxon>Nematoda</taxon>
        <taxon>Chromadorea</taxon>
        <taxon>Rhabditida</taxon>
        <taxon>Rhabditina</taxon>
        <taxon>Rhabditomorpha</taxon>
        <taxon>Strongyloidea</taxon>
        <taxon>Heligmosomidae</taxon>
        <taxon>Nippostrongylus</taxon>
    </lineage>
</organism>
<dbReference type="Proteomes" id="UP000271162">
    <property type="component" value="Unassembled WGS sequence"/>
</dbReference>
<dbReference type="EMBL" id="UYSL01000044">
    <property type="protein sequence ID" value="VDL62470.1"/>
    <property type="molecule type" value="Genomic_DNA"/>
</dbReference>
<name>A0A0N4XCI4_NIPBR</name>